<dbReference type="EMBL" id="VSSQ01015379">
    <property type="protein sequence ID" value="MPM55674.1"/>
    <property type="molecule type" value="Genomic_DNA"/>
</dbReference>
<proteinExistence type="predicted"/>
<organism evidence="1">
    <name type="scientific">bioreactor metagenome</name>
    <dbReference type="NCBI Taxonomy" id="1076179"/>
    <lineage>
        <taxon>unclassified sequences</taxon>
        <taxon>metagenomes</taxon>
        <taxon>ecological metagenomes</taxon>
    </lineage>
</organism>
<dbReference type="AlphaFoldDB" id="A0A645B1S2"/>
<gene>
    <name evidence="1" type="ORF">SDC9_102471</name>
</gene>
<evidence type="ECO:0000313" key="1">
    <source>
        <dbReference type="EMBL" id="MPM55674.1"/>
    </source>
</evidence>
<accession>A0A645B1S2</accession>
<name>A0A645B1S2_9ZZZZ</name>
<comment type="caution">
    <text evidence="1">The sequence shown here is derived from an EMBL/GenBank/DDBJ whole genome shotgun (WGS) entry which is preliminary data.</text>
</comment>
<sequence length="58" mass="6934">MLDIKVHRSGKARVFQMRPFPLFRRDLVPFQIENNRADASGSRVNRHQILRHMVHLKL</sequence>
<protein>
    <submittedName>
        <fullName evidence="1">Uncharacterized protein</fullName>
    </submittedName>
</protein>
<reference evidence="1" key="1">
    <citation type="submission" date="2019-08" db="EMBL/GenBank/DDBJ databases">
        <authorList>
            <person name="Kucharzyk K."/>
            <person name="Murdoch R.W."/>
            <person name="Higgins S."/>
            <person name="Loffler F."/>
        </authorList>
    </citation>
    <scope>NUCLEOTIDE SEQUENCE</scope>
</reference>